<gene>
    <name evidence="2" type="primary">nad6</name>
</gene>
<feature type="transmembrane region" description="Helical" evidence="1">
    <location>
        <begin position="81"/>
        <end position="103"/>
    </location>
</feature>
<evidence type="ECO:0000313" key="2">
    <source>
        <dbReference type="EMBL" id="QXU59703.1"/>
    </source>
</evidence>
<feature type="transmembrane region" description="Helical" evidence="1">
    <location>
        <begin position="51"/>
        <end position="69"/>
    </location>
</feature>
<protein>
    <submittedName>
        <fullName evidence="2">NADH dehydrogenase subunit 6</fullName>
    </submittedName>
</protein>
<reference evidence="2" key="1">
    <citation type="journal article" date="2021" name="Mol. Phylogenet. Evol.">
        <title>Evolutionary transitions in broad tapeworms (Cestoda: Diphyllobothriidea) revealed by mitogenome and nuclear ribosomal operon phylogenetics.</title>
        <authorList>
            <person name="Fraija-Fernandez N."/>
            <person name="Waeschenbach A."/>
            <person name="Briscoe A.G."/>
            <person name="Hocking S."/>
            <person name="Kuchta Resource R."/>
            <person name="Nyman Resource T."/>
            <person name="Timothy J Littlewood D."/>
        </authorList>
    </citation>
    <scope>NUCLEOTIDE SEQUENCE</scope>
</reference>
<feature type="transmembrane region" description="Helical" evidence="1">
    <location>
        <begin position="6"/>
        <end position="21"/>
    </location>
</feature>
<dbReference type="AlphaFoldDB" id="A0A8F7CDS5"/>
<accession>A0A8F7CDS5</accession>
<dbReference type="EMBL" id="MW602526">
    <property type="protein sequence ID" value="QXU59703.1"/>
    <property type="molecule type" value="Genomic_DNA"/>
</dbReference>
<keyword evidence="1" id="KW-1133">Transmembrane helix</keyword>
<evidence type="ECO:0000256" key="1">
    <source>
        <dbReference type="SAM" id="Phobius"/>
    </source>
</evidence>
<proteinExistence type="predicted"/>
<organism evidence="2">
    <name type="scientific">Bothridium pithonis</name>
    <dbReference type="NCBI Taxonomy" id="1648426"/>
    <lineage>
        <taxon>Eukaryota</taxon>
        <taxon>Metazoa</taxon>
        <taxon>Spiralia</taxon>
        <taxon>Lophotrochozoa</taxon>
        <taxon>Platyhelminthes</taxon>
        <taxon>Cestoda</taxon>
        <taxon>Eucestoda</taxon>
        <taxon>Diphyllobothriidea</taxon>
        <taxon>Diphyllobothriidae</taxon>
        <taxon>Bothridium</taxon>
    </lineage>
</organism>
<geneLocation type="mitochondrion" evidence="2"/>
<feature type="transmembrane region" description="Helical" evidence="1">
    <location>
        <begin position="123"/>
        <end position="145"/>
    </location>
</feature>
<keyword evidence="2" id="KW-0496">Mitochondrion</keyword>
<sequence length="151" mass="17197">MLLGVFLFFYFVCLSIFSFIGHPVYYCILLVVNSLFCCFICYSVFGFSWYALLFCLVYVGGIYILFIFVSVHSPNSSVIPYWNLGLLGTVAFVFVGFLFGWVLMLSPVGAESSNMLCSSMEGWFYVCMCLTLLFGFVILSSVLSIKHNYYR</sequence>
<feature type="transmembrane region" description="Helical" evidence="1">
    <location>
        <begin position="26"/>
        <end position="45"/>
    </location>
</feature>
<keyword evidence="1" id="KW-0472">Membrane</keyword>
<keyword evidence="1" id="KW-0812">Transmembrane</keyword>
<name>A0A8F7CDS5_9CEST</name>